<proteinExistence type="predicted"/>
<name>A0ABM1GKY7_SOLPN</name>
<protein>
    <submittedName>
        <fullName evidence="2">Uncharacterized protein LOC107016698</fullName>
    </submittedName>
</protein>
<dbReference type="Proteomes" id="UP000694930">
    <property type="component" value="Chromosome 1"/>
</dbReference>
<dbReference type="GeneID" id="107016698"/>
<keyword evidence="1" id="KW-1185">Reference proteome</keyword>
<evidence type="ECO:0000313" key="2">
    <source>
        <dbReference type="RefSeq" id="XP_015072579.1"/>
    </source>
</evidence>
<evidence type="ECO:0000313" key="1">
    <source>
        <dbReference type="Proteomes" id="UP000694930"/>
    </source>
</evidence>
<reference evidence="1" key="1">
    <citation type="journal article" date="2014" name="Nat. Genet.">
        <title>The genome of the stress-tolerant wild tomato species Solanum pennellii.</title>
        <authorList>
            <person name="Bolger A."/>
            <person name="Scossa F."/>
            <person name="Bolger M.E."/>
            <person name="Lanz C."/>
            <person name="Maumus F."/>
            <person name="Tohge T."/>
            <person name="Quesneville H."/>
            <person name="Alseekh S."/>
            <person name="Sorensen I."/>
            <person name="Lichtenstein G."/>
            <person name="Fich E.A."/>
            <person name="Conte M."/>
            <person name="Keller H."/>
            <person name="Schneeberger K."/>
            <person name="Schwacke R."/>
            <person name="Ofner I."/>
            <person name="Vrebalov J."/>
            <person name="Xu Y."/>
            <person name="Osorio S."/>
            <person name="Aflitos S.A."/>
            <person name="Schijlen E."/>
            <person name="Jimenez-Gomez J.M."/>
            <person name="Ryngajllo M."/>
            <person name="Kimura S."/>
            <person name="Kumar R."/>
            <person name="Koenig D."/>
            <person name="Headland L.R."/>
            <person name="Maloof J.N."/>
            <person name="Sinha N."/>
            <person name="van Ham R.C."/>
            <person name="Lankhorst R.K."/>
            <person name="Mao L."/>
            <person name="Vogel A."/>
            <person name="Arsova B."/>
            <person name="Panstruga R."/>
            <person name="Fei Z."/>
            <person name="Rose J.K."/>
            <person name="Zamir D."/>
            <person name="Carrari F."/>
            <person name="Giovannoni J.J."/>
            <person name="Weigel D."/>
            <person name="Usadel B."/>
            <person name="Fernie A.R."/>
        </authorList>
    </citation>
    <scope>NUCLEOTIDE SEQUENCE [LARGE SCALE GENOMIC DNA]</scope>
    <source>
        <strain evidence="1">cv. LA0716</strain>
    </source>
</reference>
<gene>
    <name evidence="2" type="primary">LOC107016698</name>
</gene>
<reference evidence="2" key="2">
    <citation type="submission" date="2025-08" db="UniProtKB">
        <authorList>
            <consortium name="RefSeq"/>
        </authorList>
    </citation>
    <scope>IDENTIFICATION</scope>
</reference>
<dbReference type="RefSeq" id="XP_015072579.1">
    <property type="nucleotide sequence ID" value="XM_015217093.1"/>
</dbReference>
<organism evidence="1 2">
    <name type="scientific">Solanum pennellii</name>
    <name type="common">Tomato</name>
    <name type="synonym">Lycopersicon pennellii</name>
    <dbReference type="NCBI Taxonomy" id="28526"/>
    <lineage>
        <taxon>Eukaryota</taxon>
        <taxon>Viridiplantae</taxon>
        <taxon>Streptophyta</taxon>
        <taxon>Embryophyta</taxon>
        <taxon>Tracheophyta</taxon>
        <taxon>Spermatophyta</taxon>
        <taxon>Magnoliopsida</taxon>
        <taxon>eudicotyledons</taxon>
        <taxon>Gunneridae</taxon>
        <taxon>Pentapetalae</taxon>
        <taxon>asterids</taxon>
        <taxon>lamiids</taxon>
        <taxon>Solanales</taxon>
        <taxon>Solanaceae</taxon>
        <taxon>Solanoideae</taxon>
        <taxon>Solaneae</taxon>
        <taxon>Solanum</taxon>
        <taxon>Solanum subgen. Lycopersicon</taxon>
    </lineage>
</organism>
<sequence>MGSLACLSVSNRPLAKKIQTLKFKFMQFDILEKGGVLASIEVRATFVEDIKAKQFEHENLNELEKKTVFDKDIEYEEKSIAILDRHVRKMRIKEIKSVKVQWKYLPFEEAASKIEKDMGDKYL</sequence>
<accession>A0ABM1GKY7</accession>